<dbReference type="RefSeq" id="WP_274492286.1">
    <property type="nucleotide sequence ID" value="NZ_CP118166.1"/>
</dbReference>
<gene>
    <name evidence="3" type="ORF">PUV54_10995</name>
</gene>
<keyword evidence="4" id="KW-1185">Reference proteome</keyword>
<dbReference type="Gene3D" id="3.40.50.720">
    <property type="entry name" value="NAD(P)-binding Rossmann-like Domain"/>
    <property type="match status" value="1"/>
</dbReference>
<reference evidence="3" key="1">
    <citation type="submission" date="2023-02" db="EMBL/GenBank/DDBJ databases">
        <title>Genome sequence of Hyphococcus flavus.</title>
        <authorList>
            <person name="Rong J.-C."/>
            <person name="Zhao Q."/>
            <person name="Yi M."/>
            <person name="Wu J.-Y."/>
        </authorList>
    </citation>
    <scope>NUCLEOTIDE SEQUENCE</scope>
    <source>
        <strain evidence="3">MCCC 1K03223</strain>
    </source>
</reference>
<feature type="domain" description="NAD-dependent epimerase/dehydratase" evidence="2">
    <location>
        <begin position="98"/>
        <end position="209"/>
    </location>
</feature>
<dbReference type="AlphaFoldDB" id="A0AAE9ZAB6"/>
<evidence type="ECO:0000313" key="3">
    <source>
        <dbReference type="EMBL" id="WDI30484.1"/>
    </source>
</evidence>
<keyword evidence="1" id="KW-0520">NAD</keyword>
<dbReference type="EMBL" id="CP118166">
    <property type="protein sequence ID" value="WDI30484.1"/>
    <property type="molecule type" value="Genomic_DNA"/>
</dbReference>
<dbReference type="Proteomes" id="UP001214043">
    <property type="component" value="Chromosome"/>
</dbReference>
<protein>
    <submittedName>
        <fullName evidence="3">SDR family oxidoreductase</fullName>
    </submittedName>
</protein>
<evidence type="ECO:0000256" key="1">
    <source>
        <dbReference type="ARBA" id="ARBA00023027"/>
    </source>
</evidence>
<dbReference type="InterPro" id="IPR036291">
    <property type="entry name" value="NAD(P)-bd_dom_sf"/>
</dbReference>
<evidence type="ECO:0000313" key="4">
    <source>
        <dbReference type="Proteomes" id="UP001214043"/>
    </source>
</evidence>
<dbReference type="InterPro" id="IPR001509">
    <property type="entry name" value="Epimerase_deHydtase"/>
</dbReference>
<organism evidence="3 4">
    <name type="scientific">Hyphococcus flavus</name>
    <dbReference type="NCBI Taxonomy" id="1866326"/>
    <lineage>
        <taxon>Bacteria</taxon>
        <taxon>Pseudomonadati</taxon>
        <taxon>Pseudomonadota</taxon>
        <taxon>Alphaproteobacteria</taxon>
        <taxon>Parvularculales</taxon>
        <taxon>Parvularculaceae</taxon>
        <taxon>Hyphococcus</taxon>
    </lineage>
</organism>
<sequence>MPQQKLLCLGYGYTARAFAAKLKDNGWEISGTTRSREKAAQIENDGVEPIIWNKTFDPAWLADARAMLVSTPPNAEGCPALRDAGDAIARKAATINWIGYLSTNGVYGNHDGAWVDETSELRPTTERSRFRIDAEKSWRAHADQHDLPLIIFRLPGIYGPGRSALDRVRKGAAKRIYKKGQVFSRMHVDDIAAALKASMTRPRIHDLYNLADDEPCPPQDVIEFACKLVGVEPPPLIPLEEADLSDMAKSFYADNKRVSNQRMKDALAVTLEYATYKQGLEAILKQEQTVGR</sequence>
<dbReference type="Pfam" id="PF01370">
    <property type="entry name" value="Epimerase"/>
    <property type="match status" value="1"/>
</dbReference>
<proteinExistence type="predicted"/>
<name>A0AAE9ZAB6_9PROT</name>
<dbReference type="SUPFAM" id="SSF51735">
    <property type="entry name" value="NAD(P)-binding Rossmann-fold domains"/>
    <property type="match status" value="1"/>
</dbReference>
<dbReference type="PANTHER" id="PTHR43574">
    <property type="entry name" value="EPIMERASE-RELATED"/>
    <property type="match status" value="1"/>
</dbReference>
<evidence type="ECO:0000259" key="2">
    <source>
        <dbReference type="Pfam" id="PF01370"/>
    </source>
</evidence>
<dbReference type="KEGG" id="hfl:PUV54_10995"/>
<accession>A0AAE9ZAB6</accession>
<dbReference type="CDD" id="cd05266">
    <property type="entry name" value="SDR_a4"/>
    <property type="match status" value="1"/>
</dbReference>